<dbReference type="Proteomes" id="UP000053937">
    <property type="component" value="Unassembled WGS sequence"/>
</dbReference>
<dbReference type="EMBL" id="LMBR01000015">
    <property type="protein sequence ID" value="KUL32795.1"/>
    <property type="molecule type" value="Genomic_DNA"/>
</dbReference>
<evidence type="ECO:0000313" key="2">
    <source>
        <dbReference type="Proteomes" id="UP000053937"/>
    </source>
</evidence>
<accession>A0A101JTJ3</accession>
<gene>
    <name evidence="1" type="ORF">ASB62_01310</name>
</gene>
<name>A0A101JTJ3_CHLLI</name>
<reference evidence="1 2" key="1">
    <citation type="submission" date="2015-10" db="EMBL/GenBank/DDBJ databases">
        <title>Draft Genome Sequence of Chlorobium limicola strain Frasassi Growing under Artificial Lighting in the Frasassi Cave System.</title>
        <authorList>
            <person name="Mansor M."/>
            <person name="Macalady J."/>
        </authorList>
    </citation>
    <scope>NUCLEOTIDE SEQUENCE [LARGE SCALE GENOMIC DNA]</scope>
    <source>
        <strain evidence="1 2">Frasassi</strain>
    </source>
</reference>
<proteinExistence type="predicted"/>
<dbReference type="Gene3D" id="1.10.575.10">
    <property type="entry name" value="P1 Nuclease"/>
    <property type="match status" value="1"/>
</dbReference>
<dbReference type="GO" id="GO:0016788">
    <property type="term" value="F:hydrolase activity, acting on ester bonds"/>
    <property type="evidence" value="ECO:0007669"/>
    <property type="project" value="InterPro"/>
</dbReference>
<dbReference type="AlphaFoldDB" id="A0A101JTJ3"/>
<dbReference type="InterPro" id="IPR008947">
    <property type="entry name" value="PLipase_C/P1_nuclease_dom_sf"/>
</dbReference>
<dbReference type="OrthoDB" id="5398602at2"/>
<evidence type="ECO:0000313" key="1">
    <source>
        <dbReference type="EMBL" id="KUL32795.1"/>
    </source>
</evidence>
<organism evidence="1 2">
    <name type="scientific">Chlorobium limicola</name>
    <dbReference type="NCBI Taxonomy" id="1092"/>
    <lineage>
        <taxon>Bacteria</taxon>
        <taxon>Pseudomonadati</taxon>
        <taxon>Chlorobiota</taxon>
        <taxon>Chlorobiia</taxon>
        <taxon>Chlorobiales</taxon>
        <taxon>Chlorobiaceae</taxon>
        <taxon>Chlorobium/Pelodictyon group</taxon>
        <taxon>Chlorobium</taxon>
    </lineage>
</organism>
<keyword evidence="2" id="KW-1185">Reference proteome</keyword>
<sequence>MEQLFSLKFRGMSFLSVFMVLFFNAAESYGWHDRTHLAIAQASGFERWYSAAAPDVVKSRAAFRAIEEKNHYFNNNAEKPVTAKMVMGQTERLNDAEDEEGHLYGAIIGSVRDYKELKASGKYADYPLVFCAHYAGDLSMPLHNTPYDTFNKERHTINDGIVECNALNNIGFIQRSIYEIRIDNEGDLAAEIARIAETARKLGRKIRKENRNMTQAEAYTQIIHSASLFRAVLLYVGRNPC</sequence>
<protein>
    <recommendedName>
        <fullName evidence="3">Phospholipase C/D domain-containing protein</fullName>
    </recommendedName>
</protein>
<comment type="caution">
    <text evidence="1">The sequence shown here is derived from an EMBL/GenBank/DDBJ whole genome shotgun (WGS) entry which is preliminary data.</text>
</comment>
<dbReference type="SUPFAM" id="SSF48537">
    <property type="entry name" value="Phospholipase C/P1 nuclease"/>
    <property type="match status" value="1"/>
</dbReference>
<evidence type="ECO:0008006" key="3">
    <source>
        <dbReference type="Google" id="ProtNLM"/>
    </source>
</evidence>